<evidence type="ECO:0000256" key="2">
    <source>
        <dbReference type="SAM" id="Phobius"/>
    </source>
</evidence>
<keyword evidence="2" id="KW-0472">Membrane</keyword>
<dbReference type="Proteomes" id="UP001153636">
    <property type="component" value="Chromosome 4"/>
</dbReference>
<keyword evidence="2" id="KW-1133">Transmembrane helix</keyword>
<gene>
    <name evidence="3" type="ORF">PSYICH_LOCUS10631</name>
</gene>
<dbReference type="EMBL" id="OV651816">
    <property type="protein sequence ID" value="CAH1109403.1"/>
    <property type="molecule type" value="Genomic_DNA"/>
</dbReference>
<name>A0A9P0CZQ7_9CUCU</name>
<dbReference type="Pfam" id="PF24664">
    <property type="entry name" value="Monjiviricetes_fusion"/>
    <property type="match status" value="1"/>
</dbReference>
<accession>A0A9P0CZQ7</accession>
<dbReference type="OrthoDB" id="6765476at2759"/>
<organism evidence="3 4">
    <name type="scientific">Psylliodes chrysocephalus</name>
    <dbReference type="NCBI Taxonomy" id="3402493"/>
    <lineage>
        <taxon>Eukaryota</taxon>
        <taxon>Metazoa</taxon>
        <taxon>Ecdysozoa</taxon>
        <taxon>Arthropoda</taxon>
        <taxon>Hexapoda</taxon>
        <taxon>Insecta</taxon>
        <taxon>Pterygota</taxon>
        <taxon>Neoptera</taxon>
        <taxon>Endopterygota</taxon>
        <taxon>Coleoptera</taxon>
        <taxon>Polyphaga</taxon>
        <taxon>Cucujiformia</taxon>
        <taxon>Chrysomeloidea</taxon>
        <taxon>Chrysomelidae</taxon>
        <taxon>Galerucinae</taxon>
        <taxon>Alticini</taxon>
        <taxon>Psylliodes</taxon>
    </lineage>
</organism>
<evidence type="ECO:0000313" key="3">
    <source>
        <dbReference type="EMBL" id="CAH1109403.1"/>
    </source>
</evidence>
<reference evidence="3" key="1">
    <citation type="submission" date="2022-01" db="EMBL/GenBank/DDBJ databases">
        <authorList>
            <person name="King R."/>
        </authorList>
    </citation>
    <scope>NUCLEOTIDE SEQUENCE</scope>
</reference>
<protein>
    <submittedName>
        <fullName evidence="3">Uncharacterized protein</fullName>
    </submittedName>
</protein>
<feature type="transmembrane region" description="Helical" evidence="2">
    <location>
        <begin position="677"/>
        <end position="700"/>
    </location>
</feature>
<keyword evidence="2" id="KW-0812">Transmembrane</keyword>
<dbReference type="AlphaFoldDB" id="A0A9P0CZQ7"/>
<keyword evidence="4" id="KW-1185">Reference proteome</keyword>
<proteinExistence type="predicted"/>
<evidence type="ECO:0000256" key="1">
    <source>
        <dbReference type="SAM" id="MobiDB-lite"/>
    </source>
</evidence>
<evidence type="ECO:0000313" key="4">
    <source>
        <dbReference type="Proteomes" id="UP001153636"/>
    </source>
</evidence>
<feature type="compositionally biased region" description="Acidic residues" evidence="1">
    <location>
        <begin position="26"/>
        <end position="41"/>
    </location>
</feature>
<feature type="region of interest" description="Disordered" evidence="1">
    <location>
        <begin position="20"/>
        <end position="70"/>
    </location>
</feature>
<sequence>MSRKRALTSKELEDVALHINKYKDDSDFEEPYQDSGSDYEPENSSSESDLEVPARKRKKNSPLHNSELPSTSSIEKFAEVEIHNIINLESEVVSELDVEPQPEVELGHETEAETTFTVQQIDSLIAYDCSDSQTNVSVISLKDVQQCPSPESAYVSAKVNVQVIQRNELKTQKVWTCLIEVSRVMFYCGMHSHTSIVNGGLSNTIHKLGAEECKALHRYQELKLFHQTISNILMNGTTTASVTIEGKLDNTGSCKGVMYQENGNVWTDVVIVASIKVLARDYLAAVSLEDNEIHLQGGITCPFLIGYCMDSTLGESAWSSYEPITCEDHLSQLYKGNAEMVTNKATMEEVIVVEEGTKIFSLTIQKRAMVCGIEVWQTEHPRIIISKQNDGRGLNPTMPLLPQNVNLMNYVNSKFLYIEQAYKRDIDRLYVDTIHRRCLMRREILKNRLLMAPILPNAVSQLMQHAPGYVGRVLGEALYILKCTPKSVNIRRTNKCYHELPILVSNQSRFMAPLTRIIQNHAEEVDCNQLIPPLYFLDDQWIGLAPHPTVSTPPKELAVEAEPNLEFSPIQPIGAQGLYTQKEITEAQRTLTFGTEQKAVQNIFARRAAGMEANSQGYSLSNIFEAAEMKKLAESTIKELWGWFSEIGTFMSGLIGFYCIFKIIQYTLGVVLNGLRIYQTLGCGIVILASVWNTLTSWVIHRKQREKTLNPEEVKLETITTP</sequence>